<feature type="transmembrane region" description="Helical" evidence="1">
    <location>
        <begin position="288"/>
        <end position="306"/>
    </location>
</feature>
<dbReference type="OrthoDB" id="3234297at2759"/>
<evidence type="ECO:0000313" key="4">
    <source>
        <dbReference type="Proteomes" id="UP000620124"/>
    </source>
</evidence>
<dbReference type="AlphaFoldDB" id="A0A8H6XAT1"/>
<keyword evidence="1" id="KW-0472">Membrane</keyword>
<feature type="transmembrane region" description="Helical" evidence="1">
    <location>
        <begin position="326"/>
        <end position="348"/>
    </location>
</feature>
<feature type="chain" id="PRO_5034003656" evidence="2">
    <location>
        <begin position="30"/>
        <end position="473"/>
    </location>
</feature>
<dbReference type="Proteomes" id="UP000620124">
    <property type="component" value="Unassembled WGS sequence"/>
</dbReference>
<feature type="transmembrane region" description="Helical" evidence="1">
    <location>
        <begin position="360"/>
        <end position="382"/>
    </location>
</feature>
<keyword evidence="1" id="KW-0812">Transmembrane</keyword>
<evidence type="ECO:0000256" key="1">
    <source>
        <dbReference type="SAM" id="Phobius"/>
    </source>
</evidence>
<feature type="transmembrane region" description="Helical" evidence="1">
    <location>
        <begin position="443"/>
        <end position="462"/>
    </location>
</feature>
<name>A0A8H6XAT1_9AGAR</name>
<organism evidence="3 4">
    <name type="scientific">Mycena venus</name>
    <dbReference type="NCBI Taxonomy" id="2733690"/>
    <lineage>
        <taxon>Eukaryota</taxon>
        <taxon>Fungi</taxon>
        <taxon>Dikarya</taxon>
        <taxon>Basidiomycota</taxon>
        <taxon>Agaricomycotina</taxon>
        <taxon>Agaricomycetes</taxon>
        <taxon>Agaricomycetidae</taxon>
        <taxon>Agaricales</taxon>
        <taxon>Marasmiineae</taxon>
        <taxon>Mycenaceae</taxon>
        <taxon>Mycena</taxon>
    </lineage>
</organism>
<keyword evidence="4" id="KW-1185">Reference proteome</keyword>
<reference evidence="3" key="1">
    <citation type="submission" date="2020-05" db="EMBL/GenBank/DDBJ databases">
        <title>Mycena genomes resolve the evolution of fungal bioluminescence.</title>
        <authorList>
            <person name="Tsai I.J."/>
        </authorList>
    </citation>
    <scope>NUCLEOTIDE SEQUENCE</scope>
    <source>
        <strain evidence="3">CCC161011</strain>
    </source>
</reference>
<feature type="signal peptide" evidence="2">
    <location>
        <begin position="1"/>
        <end position="29"/>
    </location>
</feature>
<protein>
    <submittedName>
        <fullName evidence="3">Uncharacterized protein</fullName>
    </submittedName>
</protein>
<keyword evidence="2" id="KW-0732">Signal</keyword>
<gene>
    <name evidence="3" type="ORF">MVEN_02006200</name>
</gene>
<proteinExistence type="predicted"/>
<evidence type="ECO:0000256" key="2">
    <source>
        <dbReference type="SAM" id="SignalP"/>
    </source>
</evidence>
<feature type="transmembrane region" description="Helical" evidence="1">
    <location>
        <begin position="190"/>
        <end position="210"/>
    </location>
</feature>
<evidence type="ECO:0000313" key="3">
    <source>
        <dbReference type="EMBL" id="KAF7337833.1"/>
    </source>
</evidence>
<keyword evidence="1" id="KW-1133">Transmembrane helix</keyword>
<feature type="transmembrane region" description="Helical" evidence="1">
    <location>
        <begin position="222"/>
        <end position="241"/>
    </location>
</feature>
<dbReference type="EMBL" id="JACAZI010000021">
    <property type="protein sequence ID" value="KAF7337833.1"/>
    <property type="molecule type" value="Genomic_DNA"/>
</dbReference>
<comment type="caution">
    <text evidence="3">The sequence shown here is derived from an EMBL/GenBank/DDBJ whole genome shotgun (WGS) entry which is preliminary data.</text>
</comment>
<accession>A0A8H6XAT1</accession>
<feature type="transmembrane region" description="Helical" evidence="1">
    <location>
        <begin position="412"/>
        <end position="431"/>
    </location>
</feature>
<sequence length="473" mass="52226">MVIMEKPAFSVTVITLFTLLLFTTTAVSASSQSVSNSTSSGPCDTFCQRPSDVLANSCPGLSALDVRVPCGCTDSYSFAQQECSRCRLSFSGDQKTLAQNLFNEQQSFDDFQNACTKAGTPIHDIDLNNIQLTILRPFNLTFETPLSMYDDSFPNYISAICIRPEKITLSQCLVGGYNFIRCPNGDVAGILVRFAAYMANLLLGIVLMYSPEKSATAVWTQVLTVYSLLISGIIAIGNASLSRFHSGMTIFLVIPLRLSSTPSLAFCGRAHRLDNILSGRREHLVPRLFVTAYGVISLAILIYTGSADGSHFSPNPCESDDAYRTLAGIIINFLWIPYAGVIVVFMVIQAAGGETNAMFAGIEFLAISPFILILVSTIYGIVRQRHLLAKQFRIQSGRWKIWVTWDVLAAQYPFMHFCGVFFIPMLYWIMVNEIRTLGTPDNLFSSSFGQILALFVILPPLWQVFQMAPRAGR</sequence>